<keyword evidence="3" id="KW-1185">Reference proteome</keyword>
<protein>
    <submittedName>
        <fullName evidence="2">Uncharacterized protein</fullName>
    </submittedName>
</protein>
<proteinExistence type="predicted"/>
<name>A0A1D1VRU4_RAMVA</name>
<evidence type="ECO:0000256" key="1">
    <source>
        <dbReference type="SAM" id="Phobius"/>
    </source>
</evidence>
<sequence>MESRPHAYSDFVKLGLWQVCFNKYFHHSYQFHHPFTGCHWVHSQEYRPIWEFILPCKSGPSSHSQSNYTLTITLPFQPLLAAWFLAVQGFATTALILTLSSLLLLTLMAAQVIKTGTSFFIRTTAIQNAISGQLSSIQHNLQD</sequence>
<feature type="transmembrane region" description="Helical" evidence="1">
    <location>
        <begin position="80"/>
        <end position="105"/>
    </location>
</feature>
<dbReference type="EMBL" id="BDGG01000009">
    <property type="protein sequence ID" value="GAV03576.1"/>
    <property type="molecule type" value="Genomic_DNA"/>
</dbReference>
<gene>
    <name evidence="2" type="primary">RvY_13973-1</name>
    <name evidence="2" type="synonym">RvY_13973.1</name>
    <name evidence="2" type="ORF">RvY_13973</name>
</gene>
<keyword evidence="1" id="KW-0472">Membrane</keyword>
<dbReference type="PANTHER" id="PTHR21284">
    <property type="entry name" value="EG:80H7.2 PROTEIN"/>
    <property type="match status" value="1"/>
</dbReference>
<accession>A0A1D1VRU4</accession>
<dbReference type="Proteomes" id="UP000186922">
    <property type="component" value="Unassembled WGS sequence"/>
</dbReference>
<dbReference type="OrthoDB" id="6140671at2759"/>
<dbReference type="STRING" id="947166.A0A1D1VRU4"/>
<keyword evidence="1" id="KW-1133">Transmembrane helix</keyword>
<reference evidence="2 3" key="1">
    <citation type="journal article" date="2016" name="Nat. Commun.">
        <title>Extremotolerant tardigrade genome and improved radiotolerance of human cultured cells by tardigrade-unique protein.</title>
        <authorList>
            <person name="Hashimoto T."/>
            <person name="Horikawa D.D."/>
            <person name="Saito Y."/>
            <person name="Kuwahara H."/>
            <person name="Kozuka-Hata H."/>
            <person name="Shin-I T."/>
            <person name="Minakuchi Y."/>
            <person name="Ohishi K."/>
            <person name="Motoyama A."/>
            <person name="Aizu T."/>
            <person name="Enomoto A."/>
            <person name="Kondo K."/>
            <person name="Tanaka S."/>
            <person name="Hara Y."/>
            <person name="Koshikawa S."/>
            <person name="Sagara H."/>
            <person name="Miura T."/>
            <person name="Yokobori S."/>
            <person name="Miyagawa K."/>
            <person name="Suzuki Y."/>
            <person name="Kubo T."/>
            <person name="Oyama M."/>
            <person name="Kohara Y."/>
            <person name="Fujiyama A."/>
            <person name="Arakawa K."/>
            <person name="Katayama T."/>
            <person name="Toyoda A."/>
            <person name="Kunieda T."/>
        </authorList>
    </citation>
    <scope>NUCLEOTIDE SEQUENCE [LARGE SCALE GENOMIC DNA]</scope>
    <source>
        <strain evidence="2 3">YOKOZUNA-1</strain>
    </source>
</reference>
<comment type="caution">
    <text evidence="2">The sequence shown here is derived from an EMBL/GenBank/DDBJ whole genome shotgun (WGS) entry which is preliminary data.</text>
</comment>
<organism evidence="2 3">
    <name type="scientific">Ramazzottius varieornatus</name>
    <name type="common">Water bear</name>
    <name type="synonym">Tardigrade</name>
    <dbReference type="NCBI Taxonomy" id="947166"/>
    <lineage>
        <taxon>Eukaryota</taxon>
        <taxon>Metazoa</taxon>
        <taxon>Ecdysozoa</taxon>
        <taxon>Tardigrada</taxon>
        <taxon>Eutardigrada</taxon>
        <taxon>Parachela</taxon>
        <taxon>Hypsibioidea</taxon>
        <taxon>Ramazzottiidae</taxon>
        <taxon>Ramazzottius</taxon>
    </lineage>
</organism>
<dbReference type="AlphaFoldDB" id="A0A1D1VRU4"/>
<keyword evidence="1" id="KW-0812">Transmembrane</keyword>
<evidence type="ECO:0000313" key="2">
    <source>
        <dbReference type="EMBL" id="GAV03576.1"/>
    </source>
</evidence>
<evidence type="ECO:0000313" key="3">
    <source>
        <dbReference type="Proteomes" id="UP000186922"/>
    </source>
</evidence>
<dbReference type="PANTHER" id="PTHR21284:SF12">
    <property type="entry name" value="EG:80H7.2 PROTEIN"/>
    <property type="match status" value="1"/>
</dbReference>